<keyword evidence="1 4" id="KW-0812">Transmembrane</keyword>
<keyword evidence="6" id="KW-1185">Reference proteome</keyword>
<feature type="transmembrane region" description="Helical" evidence="4">
    <location>
        <begin position="208"/>
        <end position="228"/>
    </location>
</feature>
<dbReference type="Proteomes" id="UP000023152">
    <property type="component" value="Unassembled WGS sequence"/>
</dbReference>
<feature type="transmembrane region" description="Helical" evidence="4">
    <location>
        <begin position="240"/>
        <end position="261"/>
    </location>
</feature>
<organism evidence="5 6">
    <name type="scientific">Reticulomyxa filosa</name>
    <dbReference type="NCBI Taxonomy" id="46433"/>
    <lineage>
        <taxon>Eukaryota</taxon>
        <taxon>Sar</taxon>
        <taxon>Rhizaria</taxon>
        <taxon>Retaria</taxon>
        <taxon>Foraminifera</taxon>
        <taxon>Monothalamids</taxon>
        <taxon>Reticulomyxidae</taxon>
        <taxon>Reticulomyxa</taxon>
    </lineage>
</organism>
<feature type="transmembrane region" description="Helical" evidence="4">
    <location>
        <begin position="352"/>
        <end position="376"/>
    </location>
</feature>
<keyword evidence="3 4" id="KW-0472">Membrane</keyword>
<name>X6P4B1_RETFI</name>
<dbReference type="AlphaFoldDB" id="X6P4B1"/>
<dbReference type="InterPro" id="IPR037185">
    <property type="entry name" value="EmrE-like"/>
</dbReference>
<feature type="transmembrane region" description="Helical" evidence="4">
    <location>
        <begin position="94"/>
        <end position="114"/>
    </location>
</feature>
<evidence type="ECO:0000256" key="2">
    <source>
        <dbReference type="ARBA" id="ARBA00022989"/>
    </source>
</evidence>
<protein>
    <recommendedName>
        <fullName evidence="7">EamA domain-containing protein</fullName>
    </recommendedName>
</protein>
<accession>X6P4B1</accession>
<dbReference type="PANTHER" id="PTHR31218">
    <property type="entry name" value="WAT1-RELATED PROTEIN"/>
    <property type="match status" value="1"/>
</dbReference>
<dbReference type="InterPro" id="IPR030184">
    <property type="entry name" value="WAT1-related"/>
</dbReference>
<gene>
    <name evidence="5" type="ORF">RFI_04688</name>
</gene>
<dbReference type="OrthoDB" id="199713at2759"/>
<reference evidence="5 6" key="1">
    <citation type="journal article" date="2013" name="Curr. Biol.">
        <title>The Genome of the Foraminiferan Reticulomyxa filosa.</title>
        <authorList>
            <person name="Glockner G."/>
            <person name="Hulsmann N."/>
            <person name="Schleicher M."/>
            <person name="Noegel A.A."/>
            <person name="Eichinger L."/>
            <person name="Gallinger C."/>
            <person name="Pawlowski J."/>
            <person name="Sierra R."/>
            <person name="Euteneuer U."/>
            <person name="Pillet L."/>
            <person name="Moustafa A."/>
            <person name="Platzer M."/>
            <person name="Groth M."/>
            <person name="Szafranski K."/>
            <person name="Schliwa M."/>
        </authorList>
    </citation>
    <scope>NUCLEOTIDE SEQUENCE [LARGE SCALE GENOMIC DNA]</scope>
</reference>
<dbReference type="GO" id="GO:0016020">
    <property type="term" value="C:membrane"/>
    <property type="evidence" value="ECO:0007669"/>
    <property type="project" value="InterPro"/>
</dbReference>
<dbReference type="SUPFAM" id="SSF103481">
    <property type="entry name" value="Multidrug resistance efflux transporter EmrE"/>
    <property type="match status" value="1"/>
</dbReference>
<feature type="transmembrane region" description="Helical" evidence="4">
    <location>
        <begin position="281"/>
        <end position="299"/>
    </location>
</feature>
<evidence type="ECO:0000313" key="6">
    <source>
        <dbReference type="Proteomes" id="UP000023152"/>
    </source>
</evidence>
<evidence type="ECO:0000256" key="4">
    <source>
        <dbReference type="SAM" id="Phobius"/>
    </source>
</evidence>
<evidence type="ECO:0000313" key="5">
    <source>
        <dbReference type="EMBL" id="ETO32427.1"/>
    </source>
</evidence>
<evidence type="ECO:0000256" key="3">
    <source>
        <dbReference type="ARBA" id="ARBA00023136"/>
    </source>
</evidence>
<feature type="transmembrane region" description="Helical" evidence="4">
    <location>
        <begin position="126"/>
        <end position="146"/>
    </location>
</feature>
<evidence type="ECO:0008006" key="7">
    <source>
        <dbReference type="Google" id="ProtNLM"/>
    </source>
</evidence>
<keyword evidence="2 4" id="KW-1133">Transmembrane helix</keyword>
<dbReference type="GO" id="GO:0022857">
    <property type="term" value="F:transmembrane transporter activity"/>
    <property type="evidence" value="ECO:0007669"/>
    <property type="project" value="InterPro"/>
</dbReference>
<feature type="transmembrane region" description="Helical" evidence="4">
    <location>
        <begin position="158"/>
        <end position="179"/>
    </location>
</feature>
<comment type="caution">
    <text evidence="5">The sequence shown here is derived from an EMBL/GenBank/DDBJ whole genome shotgun (WGS) entry which is preliminary data.</text>
</comment>
<proteinExistence type="predicted"/>
<sequence length="449" mass="51468">MYNRIFYGRVSKKKKKKQAKNLYLKYISDIRTVPKLEHWKMFIGPGLALYCNQLFFIVGLKLSSSVTASAWQPSQSIIAVVLGICLRTEKNVDVFKICGILFGTGGALFMILFNSDNGGNSVWQEFGGSICFFLNCTGTALYLILGRRCLLYYGSSTVTGYSYIVATCVMIVTATIVASSNELSLNLHMCVLKWLCNDCENWWTVPTITVYALLYWVIMQSLCSYLLMTWANKFADPSVNLAYTVLQPFTAAVVSEIILSFHWVNKCHGSDDSDSSCLYGASYQDLGAIGIIIGLYFVIYSDRKHKLQNGQTQKQQQQQIAVSKRNDATLQDEEPFSKKSISSSKSDCHFFYYYYALFLLHWIFIVFRFFLLFQILQQQVLILLKTKQKQNHICEIYSMLKLDQKILYKNLSMFLFSAIRGEFISKDAEKLNSMLKKFIIIILFFFLQN</sequence>
<dbReference type="EMBL" id="ASPP01004214">
    <property type="protein sequence ID" value="ETO32427.1"/>
    <property type="molecule type" value="Genomic_DNA"/>
</dbReference>
<evidence type="ECO:0000256" key="1">
    <source>
        <dbReference type="ARBA" id="ARBA00022692"/>
    </source>
</evidence>